<dbReference type="GO" id="GO:0042546">
    <property type="term" value="P:cell wall biogenesis"/>
    <property type="evidence" value="ECO:0007669"/>
    <property type="project" value="InterPro"/>
</dbReference>
<gene>
    <name evidence="9" type="ORF">GH714_036665</name>
</gene>
<keyword evidence="8" id="KW-1133">Transmembrane helix</keyword>
<name>A0A6A6NEY4_HEVBR</name>
<keyword evidence="6" id="KW-0325">Glycoprotein</keyword>
<evidence type="ECO:0000256" key="2">
    <source>
        <dbReference type="ARBA" id="ARBA00010481"/>
    </source>
</evidence>
<keyword evidence="3" id="KW-0328">Glycosyltransferase</keyword>
<evidence type="ECO:0000256" key="7">
    <source>
        <dbReference type="ARBA" id="ARBA00023316"/>
    </source>
</evidence>
<dbReference type="GO" id="GO:0009969">
    <property type="term" value="P:xyloglucan biosynthetic process"/>
    <property type="evidence" value="ECO:0007669"/>
    <property type="project" value="TreeGrafter"/>
</dbReference>
<keyword evidence="8" id="KW-0472">Membrane</keyword>
<proteinExistence type="inferred from homology"/>
<dbReference type="Gene3D" id="3.40.50.11340">
    <property type="match status" value="1"/>
</dbReference>
<dbReference type="GO" id="GO:0008107">
    <property type="term" value="F:galactoside 2-alpha-L-fucosyltransferase activity"/>
    <property type="evidence" value="ECO:0007669"/>
    <property type="project" value="InterPro"/>
</dbReference>
<accession>A0A6A6NEY4</accession>
<evidence type="ECO:0000256" key="1">
    <source>
        <dbReference type="ARBA" id="ARBA00004555"/>
    </source>
</evidence>
<evidence type="ECO:0000313" key="10">
    <source>
        <dbReference type="Proteomes" id="UP000467840"/>
    </source>
</evidence>
<sequence>MHNVKAWVEMNLLSLCDVFVISSRSTFGYLAQGLGVFEAMNLYSLLRMPFQWGLVTILHPVLTVKAKVKADMGTIFPHVKHCEDATSGLKLKIIADFKVKMERSEFGLRRLTIAVAVCFIALPVLVMVSMTYKNSTFNLSKEFAAEAMVLREKAKNVTRLSTVTESENNSFQPTSLVADKLLGGLLASAFDEGSCISRYRSSMYHKISPYKPSLYLLSKLRKYENRHKLCGPYTKSYIKAVKELNSSHANRTTGCNYIVWLPANGLGNRIVSLASAFLYALLTNRVLLVHHGTDMDDLFCEPFPNTSWLLPADFPLKNQFDSFKMRNIHSHGNLLKNNNMSSSTMLQQPAFLLLYLAYDYEDHDKLFYQDQNQGFLRKVPWLILKSGQYFVPSLFSISTFRKELSILFPDRETVFHHLGRYLFHPSNQAWGLITRFYQAYLEKADERIGLQIRLFHPESSPSHLVMKQILSCTEKENLLPQLDKQKHVALASPFKNQTLKAILIASLHSIYYENLRNMYWMKPTVNGEAIGVYQPSHEEYQQFGDNMHNVKAWAEMYMLSMTDVLVTSTWSTFGYVAQGLGGLKPWILFIPDNQTIPDPPCQRAMSMEPCFHYPPSYDRKANMILDNVDHGPHIRHCEDVSWGLKLVNNDHKS</sequence>
<evidence type="ECO:0000256" key="8">
    <source>
        <dbReference type="SAM" id="Phobius"/>
    </source>
</evidence>
<comment type="similarity">
    <text evidence="2">Belongs to the glycosyltransferase 37 family.</text>
</comment>
<evidence type="ECO:0008006" key="11">
    <source>
        <dbReference type="Google" id="ProtNLM"/>
    </source>
</evidence>
<dbReference type="PANTHER" id="PTHR31889:SF66">
    <property type="entry name" value="FUCOSYLTRANSFERASE"/>
    <property type="match status" value="1"/>
</dbReference>
<dbReference type="AlphaFoldDB" id="A0A6A6NEY4"/>
<organism evidence="9 10">
    <name type="scientific">Hevea brasiliensis</name>
    <name type="common">Para rubber tree</name>
    <name type="synonym">Siphonia brasiliensis</name>
    <dbReference type="NCBI Taxonomy" id="3981"/>
    <lineage>
        <taxon>Eukaryota</taxon>
        <taxon>Viridiplantae</taxon>
        <taxon>Streptophyta</taxon>
        <taxon>Embryophyta</taxon>
        <taxon>Tracheophyta</taxon>
        <taxon>Spermatophyta</taxon>
        <taxon>Magnoliopsida</taxon>
        <taxon>eudicotyledons</taxon>
        <taxon>Gunneridae</taxon>
        <taxon>Pentapetalae</taxon>
        <taxon>rosids</taxon>
        <taxon>fabids</taxon>
        <taxon>Malpighiales</taxon>
        <taxon>Euphorbiaceae</taxon>
        <taxon>Crotonoideae</taxon>
        <taxon>Micrandreae</taxon>
        <taxon>Hevea</taxon>
    </lineage>
</organism>
<protein>
    <recommendedName>
        <fullName evidence="11">Fucosyltransferase</fullName>
    </recommendedName>
</protein>
<dbReference type="GO" id="GO:0016020">
    <property type="term" value="C:membrane"/>
    <property type="evidence" value="ECO:0007669"/>
    <property type="project" value="InterPro"/>
</dbReference>
<evidence type="ECO:0000256" key="5">
    <source>
        <dbReference type="ARBA" id="ARBA00023034"/>
    </source>
</evidence>
<evidence type="ECO:0000256" key="3">
    <source>
        <dbReference type="ARBA" id="ARBA00022676"/>
    </source>
</evidence>
<dbReference type="PANTHER" id="PTHR31889">
    <property type="entry name" value="FUCOSYLTRANSFERASE 2-RELATED"/>
    <property type="match status" value="1"/>
</dbReference>
<comment type="subcellular location">
    <subcellularLocation>
        <location evidence="1">Golgi apparatus</location>
    </subcellularLocation>
</comment>
<comment type="caution">
    <text evidence="9">The sequence shown here is derived from an EMBL/GenBank/DDBJ whole genome shotgun (WGS) entry which is preliminary data.</text>
</comment>
<keyword evidence="8" id="KW-0812">Transmembrane</keyword>
<dbReference type="InterPro" id="IPR004938">
    <property type="entry name" value="XG_FTase"/>
</dbReference>
<keyword evidence="10" id="KW-1185">Reference proteome</keyword>
<dbReference type="Proteomes" id="UP000467840">
    <property type="component" value="Chromosome 11"/>
</dbReference>
<evidence type="ECO:0000313" key="9">
    <source>
        <dbReference type="EMBL" id="KAF2323709.1"/>
    </source>
</evidence>
<reference evidence="9 10" key="1">
    <citation type="journal article" date="2020" name="Mol. Plant">
        <title>The Chromosome-Based Rubber Tree Genome Provides New Insights into Spurge Genome Evolution and Rubber Biosynthesis.</title>
        <authorList>
            <person name="Liu J."/>
            <person name="Shi C."/>
            <person name="Shi C.C."/>
            <person name="Li W."/>
            <person name="Zhang Q.J."/>
            <person name="Zhang Y."/>
            <person name="Li K."/>
            <person name="Lu H.F."/>
            <person name="Shi C."/>
            <person name="Zhu S.T."/>
            <person name="Xiao Z.Y."/>
            <person name="Nan H."/>
            <person name="Yue Y."/>
            <person name="Zhu X.G."/>
            <person name="Wu Y."/>
            <person name="Hong X.N."/>
            <person name="Fan G.Y."/>
            <person name="Tong Y."/>
            <person name="Zhang D."/>
            <person name="Mao C.L."/>
            <person name="Liu Y.L."/>
            <person name="Hao S.J."/>
            <person name="Liu W.Q."/>
            <person name="Lv M.Q."/>
            <person name="Zhang H.B."/>
            <person name="Liu Y."/>
            <person name="Hu-Tang G.R."/>
            <person name="Wang J.P."/>
            <person name="Wang J.H."/>
            <person name="Sun Y.H."/>
            <person name="Ni S.B."/>
            <person name="Chen W.B."/>
            <person name="Zhang X.C."/>
            <person name="Jiao Y.N."/>
            <person name="Eichler E.E."/>
            <person name="Li G.H."/>
            <person name="Liu X."/>
            <person name="Gao L.Z."/>
        </authorList>
    </citation>
    <scope>NUCLEOTIDE SEQUENCE [LARGE SCALE GENOMIC DNA]</scope>
    <source>
        <strain evidence="10">cv. GT1</strain>
        <tissue evidence="9">Leaf</tissue>
    </source>
</reference>
<dbReference type="EMBL" id="JAAGAX010000002">
    <property type="protein sequence ID" value="KAF2323709.1"/>
    <property type="molecule type" value="Genomic_DNA"/>
</dbReference>
<dbReference type="GO" id="GO:0071555">
    <property type="term" value="P:cell wall organization"/>
    <property type="evidence" value="ECO:0007669"/>
    <property type="project" value="UniProtKB-KW"/>
</dbReference>
<dbReference type="FunFam" id="3.40.50.11340:FF:000005">
    <property type="entry name" value="Galactoside 2-alpha-L-fucosyltransferase"/>
    <property type="match status" value="1"/>
</dbReference>
<evidence type="ECO:0000256" key="6">
    <source>
        <dbReference type="ARBA" id="ARBA00023180"/>
    </source>
</evidence>
<dbReference type="GO" id="GO:0005794">
    <property type="term" value="C:Golgi apparatus"/>
    <property type="evidence" value="ECO:0007669"/>
    <property type="project" value="UniProtKB-SubCell"/>
</dbReference>
<dbReference type="Pfam" id="PF03254">
    <property type="entry name" value="XG_FTase"/>
    <property type="match status" value="2"/>
</dbReference>
<feature type="transmembrane region" description="Helical" evidence="8">
    <location>
        <begin position="111"/>
        <end position="132"/>
    </location>
</feature>
<evidence type="ECO:0000256" key="4">
    <source>
        <dbReference type="ARBA" id="ARBA00022679"/>
    </source>
</evidence>
<keyword evidence="4" id="KW-0808">Transferase</keyword>
<keyword evidence="7" id="KW-0961">Cell wall biogenesis/degradation</keyword>
<keyword evidence="5" id="KW-0333">Golgi apparatus</keyword>